<comment type="cofactor">
    <cofactor evidence="1 8">
        <name>heme</name>
        <dbReference type="ChEBI" id="CHEBI:30413"/>
    </cofactor>
</comment>
<dbReference type="GO" id="GO:0016705">
    <property type="term" value="F:oxidoreductase activity, acting on paired donors, with incorporation or reduction of molecular oxygen"/>
    <property type="evidence" value="ECO:0007669"/>
    <property type="project" value="InterPro"/>
</dbReference>
<dbReference type="SUPFAM" id="SSF48264">
    <property type="entry name" value="Cytochrome P450"/>
    <property type="match status" value="1"/>
</dbReference>
<keyword evidence="6 8" id="KW-0408">Iron</keyword>
<dbReference type="InterPro" id="IPR001128">
    <property type="entry name" value="Cyt_P450"/>
</dbReference>
<dbReference type="GO" id="GO:0005506">
    <property type="term" value="F:iron ion binding"/>
    <property type="evidence" value="ECO:0007669"/>
    <property type="project" value="InterPro"/>
</dbReference>
<dbReference type="eggNOG" id="KOG0158">
    <property type="taxonomic scope" value="Eukaryota"/>
</dbReference>
<dbReference type="InterPro" id="IPR036396">
    <property type="entry name" value="Cyt_P450_sf"/>
</dbReference>
<keyword evidence="7 9" id="KW-0503">Monooxygenase</keyword>
<dbReference type="PANTHER" id="PTHR24292">
    <property type="entry name" value="CYTOCHROME P450"/>
    <property type="match status" value="1"/>
</dbReference>
<dbReference type="InterPro" id="IPR002401">
    <property type="entry name" value="Cyt_P450_E_grp-I"/>
</dbReference>
<evidence type="ECO:0000256" key="3">
    <source>
        <dbReference type="ARBA" id="ARBA00022617"/>
    </source>
</evidence>
<comment type="similarity">
    <text evidence="2 9">Belongs to the cytochrome P450 family.</text>
</comment>
<keyword evidence="4 8" id="KW-0479">Metal-binding</keyword>
<evidence type="ECO:0000256" key="8">
    <source>
        <dbReference type="PIRSR" id="PIRSR602401-1"/>
    </source>
</evidence>
<dbReference type="InterPro" id="IPR050476">
    <property type="entry name" value="Insect_CytP450_Detox"/>
</dbReference>
<sequence length="446" mass="51142">MSFAVIVVILAVFATGYYSWLHTYWSRKGVPGPRGLPFLGSFYELSDVKNPRELIIRRWAKQFGKVFGFYEGATPVLVVGDPDMLQELFIKKFENFNARKTTNYIHGDLESEKEEPHINVFFSQGRRWKKLRAVTNLALSVKSLKIIHDKMENCITCMVDMFAKYEDGKPFNILEYFQELTYDVICRTGLGAPYSNQWNNKDLELLQTMENVKNGVENPPTDLIEILLEHYTETLKVCDRAERIEILKIITGCCFAFLAAGYDTTANTLAYTCYMLMKHPEKMEKAQKEIDEICTSDSISYDDMSKLKYVDAIIKETLRLFPVGWFACSRQCVTPTTLGKYYIEEGVRIEADVGALHLDKEVWGEDAEEWFDSSSSRNVVSWIPFGAGPRQCVGMRLAYSEAKTTLAHVLKKYTLYEGPETEKELTYQGCTSVSPIKVTAYLKRRD</sequence>
<accession>A0A1I7TRP7</accession>
<evidence type="ECO:0000256" key="7">
    <source>
        <dbReference type="ARBA" id="ARBA00023033"/>
    </source>
</evidence>
<evidence type="ECO:0000256" key="9">
    <source>
        <dbReference type="RuleBase" id="RU000461"/>
    </source>
</evidence>
<evidence type="ECO:0000313" key="10">
    <source>
        <dbReference type="Proteomes" id="UP000095282"/>
    </source>
</evidence>
<keyword evidence="5 9" id="KW-0560">Oxidoreductase</keyword>
<feature type="binding site" description="axial binding residue" evidence="8">
    <location>
        <position position="392"/>
    </location>
    <ligand>
        <name>heme</name>
        <dbReference type="ChEBI" id="CHEBI:30413"/>
    </ligand>
    <ligandPart>
        <name>Fe</name>
        <dbReference type="ChEBI" id="CHEBI:18248"/>
    </ligandPart>
</feature>
<dbReference type="InterPro" id="IPR017972">
    <property type="entry name" value="Cyt_P450_CS"/>
</dbReference>
<evidence type="ECO:0000256" key="2">
    <source>
        <dbReference type="ARBA" id="ARBA00010617"/>
    </source>
</evidence>
<organism evidence="10 11">
    <name type="scientific">Caenorhabditis tropicalis</name>
    <dbReference type="NCBI Taxonomy" id="1561998"/>
    <lineage>
        <taxon>Eukaryota</taxon>
        <taxon>Metazoa</taxon>
        <taxon>Ecdysozoa</taxon>
        <taxon>Nematoda</taxon>
        <taxon>Chromadorea</taxon>
        <taxon>Rhabditida</taxon>
        <taxon>Rhabditina</taxon>
        <taxon>Rhabditomorpha</taxon>
        <taxon>Rhabditoidea</taxon>
        <taxon>Rhabditidae</taxon>
        <taxon>Peloderinae</taxon>
        <taxon>Caenorhabditis</taxon>
    </lineage>
</organism>
<protein>
    <submittedName>
        <fullName evidence="11">Cytochrome P450</fullName>
    </submittedName>
</protein>
<dbReference type="Gene3D" id="1.10.630.10">
    <property type="entry name" value="Cytochrome P450"/>
    <property type="match status" value="2"/>
</dbReference>
<dbReference type="PANTHER" id="PTHR24292:SF102">
    <property type="entry name" value="CYTOCHROME P450 FAMILY-RELATED"/>
    <property type="match status" value="1"/>
</dbReference>
<evidence type="ECO:0000256" key="6">
    <source>
        <dbReference type="ARBA" id="ARBA00023004"/>
    </source>
</evidence>
<dbReference type="GO" id="GO:0020037">
    <property type="term" value="F:heme binding"/>
    <property type="evidence" value="ECO:0007669"/>
    <property type="project" value="InterPro"/>
</dbReference>
<dbReference type="PRINTS" id="PR00463">
    <property type="entry name" value="EP450I"/>
</dbReference>
<evidence type="ECO:0000256" key="1">
    <source>
        <dbReference type="ARBA" id="ARBA00001971"/>
    </source>
</evidence>
<keyword evidence="10" id="KW-1185">Reference proteome</keyword>
<dbReference type="GO" id="GO:0004497">
    <property type="term" value="F:monooxygenase activity"/>
    <property type="evidence" value="ECO:0007669"/>
    <property type="project" value="UniProtKB-KW"/>
</dbReference>
<dbReference type="PROSITE" id="PS00086">
    <property type="entry name" value="CYTOCHROME_P450"/>
    <property type="match status" value="1"/>
</dbReference>
<evidence type="ECO:0000313" key="11">
    <source>
        <dbReference type="WBParaSite" id="Csp11.Scaffold629.g11103.t2"/>
    </source>
</evidence>
<evidence type="ECO:0000256" key="4">
    <source>
        <dbReference type="ARBA" id="ARBA00022723"/>
    </source>
</evidence>
<keyword evidence="3 8" id="KW-0349">Heme</keyword>
<dbReference type="Pfam" id="PF00067">
    <property type="entry name" value="p450"/>
    <property type="match status" value="2"/>
</dbReference>
<dbReference type="WBParaSite" id="Csp11.Scaffold629.g11103.t2">
    <property type="protein sequence ID" value="Csp11.Scaffold629.g11103.t2"/>
    <property type="gene ID" value="Csp11.Scaffold629.g11103"/>
</dbReference>
<name>A0A1I7TRP7_9PELO</name>
<proteinExistence type="inferred from homology"/>
<reference evidence="11" key="1">
    <citation type="submission" date="2016-11" db="UniProtKB">
        <authorList>
            <consortium name="WormBaseParasite"/>
        </authorList>
    </citation>
    <scope>IDENTIFICATION</scope>
</reference>
<dbReference type="PRINTS" id="PR00385">
    <property type="entry name" value="P450"/>
</dbReference>
<dbReference type="STRING" id="1561998.A0A1I7TRP7"/>
<dbReference type="Proteomes" id="UP000095282">
    <property type="component" value="Unplaced"/>
</dbReference>
<dbReference type="AlphaFoldDB" id="A0A1I7TRP7"/>
<evidence type="ECO:0000256" key="5">
    <source>
        <dbReference type="ARBA" id="ARBA00023002"/>
    </source>
</evidence>